<reference evidence="4" key="1">
    <citation type="submission" date="2018-06" db="EMBL/GenBank/DDBJ databases">
        <title>Genomic Encyclopedia of Type Strains, Phase IV (KMG-V): Genome sequencing to study the core and pangenomes of soil and plant-associated prokaryotes.</title>
        <authorList>
            <person name="Whitman W."/>
        </authorList>
    </citation>
    <scope>NUCLEOTIDE SEQUENCE [LARGE SCALE GENOMIC DNA]</scope>
    <source>
        <strain evidence="4">MLR2-44</strain>
    </source>
</reference>
<feature type="region of interest" description="Disordered" evidence="1">
    <location>
        <begin position="444"/>
        <end position="478"/>
    </location>
</feature>
<dbReference type="AlphaFoldDB" id="A0A2W7P7H2"/>
<evidence type="ECO:0000259" key="2">
    <source>
        <dbReference type="Pfam" id="PF06791"/>
    </source>
</evidence>
<dbReference type="NCBIfam" id="TIGR01541">
    <property type="entry name" value="tape_meas_lam_C"/>
    <property type="match status" value="1"/>
</dbReference>
<feature type="domain" description="Bacteriophage tail tape measure C-terminal" evidence="3">
    <location>
        <begin position="717"/>
        <end position="790"/>
    </location>
</feature>
<dbReference type="InterPro" id="IPR006431">
    <property type="entry name" value="Phage_tape_meas_C"/>
</dbReference>
<feature type="compositionally biased region" description="Basic and acidic residues" evidence="1">
    <location>
        <begin position="466"/>
        <end position="478"/>
    </location>
</feature>
<organism evidence="4 5">
    <name type="scientific">Cupriavidus phytorum</name>
    <dbReference type="NCBI Taxonomy" id="3024399"/>
    <lineage>
        <taxon>Bacteria</taxon>
        <taxon>Pseudomonadati</taxon>
        <taxon>Pseudomonadota</taxon>
        <taxon>Betaproteobacteria</taxon>
        <taxon>Burkholderiales</taxon>
        <taxon>Burkholderiaceae</taxon>
        <taxon>Cupriavidus</taxon>
    </lineage>
</organism>
<gene>
    <name evidence="4" type="ORF">C7416_102221</name>
</gene>
<accession>A0A2W7P7H2</accession>
<evidence type="ECO:0000259" key="3">
    <source>
        <dbReference type="Pfam" id="PF09718"/>
    </source>
</evidence>
<evidence type="ECO:0000313" key="4">
    <source>
        <dbReference type="EMBL" id="PZX32061.1"/>
    </source>
</evidence>
<comment type="caution">
    <text evidence="4">The sequence shown here is derived from an EMBL/GenBank/DDBJ whole genome shotgun (WGS) entry which is preliminary data.</text>
</comment>
<dbReference type="Pfam" id="PF06791">
    <property type="entry name" value="TMP_2"/>
    <property type="match status" value="1"/>
</dbReference>
<dbReference type="Pfam" id="PF09718">
    <property type="entry name" value="Tape_meas_lam_C"/>
    <property type="match status" value="1"/>
</dbReference>
<dbReference type="EMBL" id="QKZN01000002">
    <property type="protein sequence ID" value="PZX32061.1"/>
    <property type="molecule type" value="Genomic_DNA"/>
</dbReference>
<keyword evidence="5" id="KW-1185">Reference proteome</keyword>
<evidence type="ECO:0000313" key="5">
    <source>
        <dbReference type="Proteomes" id="UP000249638"/>
    </source>
</evidence>
<evidence type="ECO:0000256" key="1">
    <source>
        <dbReference type="SAM" id="MobiDB-lite"/>
    </source>
</evidence>
<dbReference type="Proteomes" id="UP000249638">
    <property type="component" value="Unassembled WGS sequence"/>
</dbReference>
<feature type="domain" description="Bacteriophage tail tape measure N-terminal" evidence="2">
    <location>
        <begin position="122"/>
        <end position="323"/>
    </location>
</feature>
<dbReference type="InterPro" id="IPR009628">
    <property type="entry name" value="Phage_tape_measure_N"/>
</dbReference>
<name>A0A2W7P7H2_9BURK</name>
<dbReference type="Pfam" id="PF24622">
    <property type="entry name" value="TMP_4"/>
    <property type="match status" value="1"/>
</dbReference>
<proteinExistence type="predicted"/>
<protein>
    <submittedName>
        <fullName evidence="4">Lambda family phage tail tape measure protein</fullName>
    </submittedName>
</protein>
<sequence length="926" mass="98406">MADETIVRVTADATGYTAEMDRARRSADAFIATQEAKARRTLAAESAIAEAARNGSDAHARAINQFVNQTARMAEASGKTRIQLLEQKAALLGVSESVAPYINQLKAAEAASSGMRRVSASLDDVGMSARQTAAAIRMVPAQMTDIVTQLAGGQSPLLILTQQGGQLRDMFGGVGPAVRAVGGFIAGLVNPVTILAGAAVGLAVALEKGAGETRAFNQALTITGGVAGVSADQMATMARVMSDTAGTQGKAAETLTALASTGKIAGSTFVELGNAAQAWEKATGTAIDKTVEEFVKLGEEPVKASQKLNEQYHFLTAAVFEQIAALEDQGRKDEAAALAQRTYASAMKDRADQVVANVGYMQRAWSTLTSLAKGAWDAMLGVGRDTTLADVRSAIERTKAEIAKMEASPTAQAGGSNFNRAALLRARQQLEQLQAQAKPLEAANTAAEAKAAEQRRQDAAVAAQARLRDQEKATRSRADLRKEEIDQLNKDAKLVGMAADEYNKRLAAIEEKFKDPKTAKGRQPKAYQDDAATRFIQQLRDQDAATRAALESSEKLTGAEKQQAEFLQKISDLKGKGILTAEQKSLLANQDQIKAQLAQNVENERALKLKTDIQKVEERSAAISAQIGNMQKSASEQYQRQLDAVGRGTEAQKQAEAVRGIYKAYEDLALQQEKATPEAARTSQAYLDSQKNLRDGLDQSMQAYDAYYASLREKQESWVNGATEAMANYAEESRNVMAMTSTAATNAFRRMEDGIVTFSMTGKGNFRDFAQSVISDLIRIQARAALSGLFSQLGSMMLGAYGDMTGTSVGGVYGPQTQAGLDTLIANVSARATGGNINAGQPYLVGERGPELVVPTGSGYVVPNDALTATAAGGGQVVSFTQHINIDSRSDQATIMQAMVQAKNAAVAEVKQNLARGGDMRQLAGR</sequence>